<feature type="region of interest" description="Disordered" evidence="1">
    <location>
        <begin position="59"/>
        <end position="111"/>
    </location>
</feature>
<dbReference type="PANTHER" id="PTHR36505">
    <property type="entry name" value="BLR1072 PROTEIN"/>
    <property type="match status" value="1"/>
</dbReference>
<dbReference type="PATRIC" id="fig|482957.22.peg.2616"/>
<reference evidence="3" key="1">
    <citation type="submission" date="2009-01" db="EMBL/GenBank/DDBJ databases">
        <title>Complete sequence of chromosome 1 of Burkholderia sp. 383.</title>
        <authorList>
            <consortium name="US DOE Joint Genome Institute"/>
            <person name="Copeland A."/>
            <person name="Lucas S."/>
            <person name="Lapidus A."/>
            <person name="Barry K."/>
            <person name="Detter J.C."/>
            <person name="Glavina T."/>
            <person name="Hammon N."/>
            <person name="Israni S."/>
            <person name="Pitluck S."/>
            <person name="Chain P."/>
            <person name="Malfatti S."/>
            <person name="Shin M."/>
            <person name="Vergez L."/>
            <person name="Schmutz J."/>
            <person name="Larimer F."/>
            <person name="Land M."/>
            <person name="Kyrpides N."/>
            <person name="Lykidis A."/>
            <person name="Richardson P."/>
        </authorList>
    </citation>
    <scope>NUCLEOTIDE SEQUENCE</scope>
    <source>
        <strain evidence="3">383</strain>
    </source>
</reference>
<dbReference type="KEGG" id="bur:Bcep18194_A5645"/>
<feature type="domain" description="PRC-barrel" evidence="2">
    <location>
        <begin position="119"/>
        <end position="173"/>
    </location>
</feature>
<evidence type="ECO:0000313" key="4">
    <source>
        <dbReference type="Proteomes" id="UP000002705"/>
    </source>
</evidence>
<protein>
    <recommendedName>
        <fullName evidence="2">PRC-barrel domain-containing protein</fullName>
    </recommendedName>
</protein>
<dbReference type="EMBL" id="CP000151">
    <property type="protein sequence ID" value="ABB09239.1"/>
    <property type="molecule type" value="Genomic_DNA"/>
</dbReference>
<evidence type="ECO:0000259" key="2">
    <source>
        <dbReference type="Pfam" id="PF05239"/>
    </source>
</evidence>
<dbReference type="AlphaFoldDB" id="Q39E77"/>
<dbReference type="Pfam" id="PF05239">
    <property type="entry name" value="PRC"/>
    <property type="match status" value="1"/>
</dbReference>
<evidence type="ECO:0000256" key="1">
    <source>
        <dbReference type="SAM" id="MobiDB-lite"/>
    </source>
</evidence>
<accession>Q39E77</accession>
<feature type="compositionally biased region" description="Pro residues" evidence="1">
    <location>
        <begin position="63"/>
        <end position="73"/>
    </location>
</feature>
<dbReference type="InterPro" id="IPR027275">
    <property type="entry name" value="PRC-brl_dom"/>
</dbReference>
<dbReference type="InterPro" id="IPR011033">
    <property type="entry name" value="PRC_barrel-like_sf"/>
</dbReference>
<organism evidence="3 4">
    <name type="scientific">Burkholderia lata (strain ATCC 17760 / DSM 23089 / LMG 22485 / NCIMB 9086 / R18194 / 383)</name>
    <dbReference type="NCBI Taxonomy" id="482957"/>
    <lineage>
        <taxon>Bacteria</taxon>
        <taxon>Pseudomonadati</taxon>
        <taxon>Pseudomonadota</taxon>
        <taxon>Betaproteobacteria</taxon>
        <taxon>Burkholderiales</taxon>
        <taxon>Burkholderiaceae</taxon>
        <taxon>Burkholderia</taxon>
        <taxon>Burkholderia cepacia complex</taxon>
    </lineage>
</organism>
<proteinExistence type="predicted"/>
<sequence length="324" mass="34056">MSMSGGLPFPASRKSLPSSTVFLILAAAALLSGCGLLPVQNPPAPISEALVEPIEETAGEPLTMPPVPAPTHPGEPEAPKKPHREVARPKPVQRPESPTPPPPPPPPIVATRPLDRTQIHALLDSEVARRNGKVIGRAVDMVTDASGKPREMIVNLQGFMGVGDRKVIFPWNVFRFTPGGKQEPIVLDVPSGDLPPAARPKAVPLSGSAAASPATRLPMLDSDVERPNGTKIGRIVDVLIDRASQPQAVVLDLGGLVNTDRRSIAASWGALRFVTRDKALHPQLDLNDAQIKASPPYAADKPIVAVFPPVAPAPVPASSASATR</sequence>
<dbReference type="PANTHER" id="PTHR36505:SF1">
    <property type="entry name" value="BLR1072 PROTEIN"/>
    <property type="match status" value="1"/>
</dbReference>
<evidence type="ECO:0000313" key="3">
    <source>
        <dbReference type="EMBL" id="ABB09239.1"/>
    </source>
</evidence>
<keyword evidence="4" id="KW-1185">Reference proteome</keyword>
<dbReference type="HOGENOM" id="CLU_051309_0_0_4"/>
<dbReference type="Proteomes" id="UP000002705">
    <property type="component" value="Chromosome 1"/>
</dbReference>
<dbReference type="SUPFAM" id="SSF50346">
    <property type="entry name" value="PRC-barrel domain"/>
    <property type="match status" value="2"/>
</dbReference>
<feature type="compositionally biased region" description="Basic and acidic residues" evidence="1">
    <location>
        <begin position="74"/>
        <end position="88"/>
    </location>
</feature>
<gene>
    <name evidence="3" type="ordered locus">Bcep18194_A5645</name>
</gene>
<dbReference type="Gene3D" id="2.30.30.240">
    <property type="entry name" value="PRC-barrel domain"/>
    <property type="match status" value="2"/>
</dbReference>
<feature type="compositionally biased region" description="Pro residues" evidence="1">
    <location>
        <begin position="97"/>
        <end position="108"/>
    </location>
</feature>
<name>Q39E77_BURL3</name>